<dbReference type="GO" id="GO:0008270">
    <property type="term" value="F:zinc ion binding"/>
    <property type="evidence" value="ECO:0007669"/>
    <property type="project" value="UniProtKB-KW"/>
</dbReference>
<evidence type="ECO:0000256" key="2">
    <source>
        <dbReference type="PROSITE-ProRule" id="PRU00325"/>
    </source>
</evidence>
<keyword evidence="6" id="KW-0067">ATP-binding</keyword>
<dbReference type="InterPro" id="IPR001650">
    <property type="entry name" value="Helicase_C-like"/>
</dbReference>
<dbReference type="PROSITE" id="PS51194">
    <property type="entry name" value="HELICASE_CTER"/>
    <property type="match status" value="1"/>
</dbReference>
<gene>
    <name evidence="6" type="ORF">HD598_000973</name>
</gene>
<dbReference type="Gene3D" id="3.40.50.10810">
    <property type="entry name" value="Tandem AAA-ATPase domain"/>
    <property type="match status" value="1"/>
</dbReference>
<dbReference type="InterPro" id="IPR014001">
    <property type="entry name" value="Helicase_ATP-bd"/>
</dbReference>
<dbReference type="CDD" id="cd18012">
    <property type="entry name" value="DEXQc_arch_SWI2_SNF2"/>
    <property type="match status" value="1"/>
</dbReference>
<name>A0A7W8WYG1_9MICC</name>
<evidence type="ECO:0000259" key="5">
    <source>
        <dbReference type="PROSITE" id="PS51194"/>
    </source>
</evidence>
<evidence type="ECO:0000313" key="7">
    <source>
        <dbReference type="Proteomes" id="UP000580797"/>
    </source>
</evidence>
<dbReference type="Pfam" id="PF00271">
    <property type="entry name" value="Helicase_C"/>
    <property type="match status" value="1"/>
</dbReference>
<dbReference type="InterPro" id="IPR049730">
    <property type="entry name" value="SNF2/RAD54-like_C"/>
</dbReference>
<dbReference type="Gene3D" id="3.40.50.300">
    <property type="entry name" value="P-loop containing nucleotide triphosphate hydrolases"/>
    <property type="match status" value="1"/>
</dbReference>
<dbReference type="PANTHER" id="PTHR10799">
    <property type="entry name" value="SNF2/RAD54 HELICASE FAMILY"/>
    <property type="match status" value="1"/>
</dbReference>
<keyword evidence="2" id="KW-0863">Zinc-finger</keyword>
<feature type="domain" description="Helicase ATP-binding" evidence="4">
    <location>
        <begin position="646"/>
        <end position="810"/>
    </location>
</feature>
<keyword evidence="6" id="KW-0347">Helicase</keyword>
<dbReference type="GO" id="GO:0004386">
    <property type="term" value="F:helicase activity"/>
    <property type="evidence" value="ECO:0007669"/>
    <property type="project" value="UniProtKB-KW"/>
</dbReference>
<dbReference type="PROSITE" id="PS50966">
    <property type="entry name" value="ZF_SWIM"/>
    <property type="match status" value="1"/>
</dbReference>
<organism evidence="6 7">
    <name type="scientific">Neomicrococcus aestuarii</name>
    <dbReference type="NCBI Taxonomy" id="556325"/>
    <lineage>
        <taxon>Bacteria</taxon>
        <taxon>Bacillati</taxon>
        <taxon>Actinomycetota</taxon>
        <taxon>Actinomycetes</taxon>
        <taxon>Micrococcales</taxon>
        <taxon>Micrococcaceae</taxon>
        <taxon>Neomicrococcus</taxon>
    </lineage>
</organism>
<dbReference type="InterPro" id="IPR027417">
    <property type="entry name" value="P-loop_NTPase"/>
</dbReference>
<evidence type="ECO:0000313" key="6">
    <source>
        <dbReference type="EMBL" id="MBB5512286.1"/>
    </source>
</evidence>
<accession>A0A7W8WYG1</accession>
<keyword evidence="1" id="KW-0378">Hydrolase</keyword>
<keyword evidence="2" id="KW-0479">Metal-binding</keyword>
<keyword evidence="2" id="KW-0862">Zinc</keyword>
<dbReference type="SMART" id="SM00490">
    <property type="entry name" value="HELICc"/>
    <property type="match status" value="1"/>
</dbReference>
<evidence type="ECO:0000259" key="4">
    <source>
        <dbReference type="PROSITE" id="PS51192"/>
    </source>
</evidence>
<evidence type="ECO:0000259" key="3">
    <source>
        <dbReference type="PROSITE" id="PS50966"/>
    </source>
</evidence>
<dbReference type="InterPro" id="IPR000330">
    <property type="entry name" value="SNF2_N"/>
</dbReference>
<comment type="caution">
    <text evidence="6">The sequence shown here is derived from an EMBL/GenBank/DDBJ whole genome shotgun (WGS) entry which is preliminary data.</text>
</comment>
<dbReference type="Pfam" id="PF00176">
    <property type="entry name" value="SNF2-rel_dom"/>
    <property type="match status" value="1"/>
</dbReference>
<dbReference type="SMART" id="SM00487">
    <property type="entry name" value="DEXDc"/>
    <property type="match status" value="1"/>
</dbReference>
<dbReference type="SUPFAM" id="SSF52540">
    <property type="entry name" value="P-loop containing nucleoside triphosphate hydrolases"/>
    <property type="match status" value="2"/>
</dbReference>
<dbReference type="InterPro" id="IPR007527">
    <property type="entry name" value="Znf_SWIM"/>
</dbReference>
<dbReference type="EMBL" id="JACHDR010000001">
    <property type="protein sequence ID" value="MBB5512286.1"/>
    <property type="molecule type" value="Genomic_DNA"/>
</dbReference>
<dbReference type="AlphaFoldDB" id="A0A7W8WYG1"/>
<feature type="domain" description="SWIM-type" evidence="3">
    <location>
        <begin position="57"/>
        <end position="96"/>
    </location>
</feature>
<dbReference type="Pfam" id="PF04434">
    <property type="entry name" value="SWIM"/>
    <property type="match status" value="1"/>
</dbReference>
<dbReference type="CDD" id="cd18793">
    <property type="entry name" value="SF2_C_SNF"/>
    <property type="match status" value="1"/>
</dbReference>
<reference evidence="6 7" key="1">
    <citation type="submission" date="2020-08" db="EMBL/GenBank/DDBJ databases">
        <title>Sequencing the genomes of 1000 actinobacteria strains.</title>
        <authorList>
            <person name="Klenk H.-P."/>
        </authorList>
    </citation>
    <scope>NUCLEOTIDE SEQUENCE [LARGE SCALE GENOMIC DNA]</scope>
    <source>
        <strain evidence="6 7">DSM 105783</strain>
    </source>
</reference>
<dbReference type="InterPro" id="IPR038718">
    <property type="entry name" value="SNF2-like_sf"/>
</dbReference>
<dbReference type="Proteomes" id="UP000580797">
    <property type="component" value="Unassembled WGS sequence"/>
</dbReference>
<feature type="domain" description="Helicase C-terminal" evidence="5">
    <location>
        <begin position="935"/>
        <end position="1089"/>
    </location>
</feature>
<dbReference type="PROSITE" id="PS51192">
    <property type="entry name" value="HELICASE_ATP_BIND_1"/>
    <property type="match status" value="1"/>
</dbReference>
<sequence>MNAESYPLVDARRILKVVGGPTFARGKQYSMEHRVDSITFTDNILQATVQGSAKNPYRTTVKLKGAPEDLDIEANSCSCPVGFDCKHVAAALIESNTRHLQKRNELQLVQSREEPSWQEGFERMLGITFQNSTQRTDPEAIQPLALQFELVDAQAVNYSGWMPRSTSQPSRSRYRLAVRPMVKNGAGKWVRSNLRWNTISFKTYGLTLDEEQHRWFCQFVPLYRANGQLYFGNDNDWIFLDEFSSPLFWPLLHEASSLGIELITSSNDVVVEMGPRARVEVGISQDDDAGLRLAPALHFDGVEEPLVLTDDRAVGSIGTFGVYFEDPEHHRIVLSPVHGRLNASELALVRQPDELRIPSEATQEFLGTGYPRMRRRVRVQPLDASIELPEIAPPVFIVGVTFLGEDATALDWWFEYNNVHASKVPDDLRDPEVEQDIKAQVRLLLADSPSVLESFDALAPKTLEGLDTVDFVRRVLPKLEAFEGVRVTFKGTRPQYRELTEAPEFAVNVVETERRDWFDLGLLIKLGDREIPLADILRALSRGQTRLLMSDKTYFSLEHPLFDKLKELVAEARSLQDKPNELKITRYQASLWDELDELATQSEAPDSWNAHVSGLLALSESDEIEVPANLNAELRPYQREGFNWLASLWNGGLGGVLADDMGLGKTVQALALILHAHASMKDKKLPFLVVAPTSVVPNWEAEAKRFAPDLKVATIMDTRAKSKESIADIAAANDVVVTSYTLFRLDAPSYQAVEWGALLLDEAQFVKNKATKAHHAARDLNAHMKLAITGTPMENNLMELWALLTLTSPGLFPSAVKFNENYARPIANSGDQKSLERLRKRVRPFMLRRTKEAVVSDLPPKQEQVLHVELAPKHRKLYDTHLQRERQKILRLVEDMDRNRFTIFQSLTVLRMMALDAALIDQEYEGVPSAKLDLLLEQLEEIVQDGHRALIFSQFTSFLHRAEDRIKAAGIEYAYLDGSTRNRGEVINSFKEGGAPVFLISLKAGGFGLNLTEADYVFLLDPWWNPAAEEQAVDRTHRIGQLRSVMVYRMVAQDTIEEKVVALQDAKRELISSVMDGGDGFASRLTADDIRQLLAE</sequence>
<keyword evidence="6" id="KW-0547">Nucleotide-binding</keyword>
<dbReference type="RefSeq" id="WP_183664196.1">
    <property type="nucleotide sequence ID" value="NZ_BAAARH010000015.1"/>
</dbReference>
<evidence type="ECO:0000256" key="1">
    <source>
        <dbReference type="ARBA" id="ARBA00022801"/>
    </source>
</evidence>
<dbReference type="GO" id="GO:0016787">
    <property type="term" value="F:hydrolase activity"/>
    <property type="evidence" value="ECO:0007669"/>
    <property type="project" value="UniProtKB-KW"/>
</dbReference>
<proteinExistence type="predicted"/>
<dbReference type="GO" id="GO:0005524">
    <property type="term" value="F:ATP binding"/>
    <property type="evidence" value="ECO:0007669"/>
    <property type="project" value="InterPro"/>
</dbReference>
<protein>
    <submittedName>
        <fullName evidence="6">Superfamily II DNA or RNA helicase</fullName>
    </submittedName>
</protein>